<dbReference type="Gene3D" id="1.25.10.10">
    <property type="entry name" value="Leucine-rich Repeat Variant"/>
    <property type="match status" value="1"/>
</dbReference>
<dbReference type="InterPro" id="IPR016024">
    <property type="entry name" value="ARM-type_fold"/>
</dbReference>
<keyword evidence="4" id="KW-1185">Reference proteome</keyword>
<feature type="repeat" description="HEAT" evidence="2">
    <location>
        <begin position="62"/>
        <end position="99"/>
    </location>
</feature>
<protein>
    <submittedName>
        <fullName evidence="5">TGRM2 protein</fullName>
    </submittedName>
</protein>
<evidence type="ECO:0000313" key="5">
    <source>
        <dbReference type="WBParaSite" id="HPLM_0001891401-mRNA-1"/>
    </source>
</evidence>
<dbReference type="STRING" id="6290.A0A0N4X3H2"/>
<gene>
    <name evidence="3" type="ORF">HPLM_LOCUS18906</name>
</gene>
<dbReference type="InterPro" id="IPR021133">
    <property type="entry name" value="HEAT_type_2"/>
</dbReference>
<dbReference type="Pfam" id="PF02985">
    <property type="entry name" value="HEAT"/>
    <property type="match status" value="1"/>
</dbReference>
<evidence type="ECO:0000313" key="4">
    <source>
        <dbReference type="Proteomes" id="UP000268014"/>
    </source>
</evidence>
<dbReference type="SUPFAM" id="SSF48371">
    <property type="entry name" value="ARM repeat"/>
    <property type="match status" value="1"/>
</dbReference>
<keyword evidence="1" id="KW-0677">Repeat</keyword>
<dbReference type="PROSITE" id="PS50077">
    <property type="entry name" value="HEAT_REPEAT"/>
    <property type="match status" value="1"/>
</dbReference>
<evidence type="ECO:0000256" key="2">
    <source>
        <dbReference type="PROSITE-ProRule" id="PRU00103"/>
    </source>
</evidence>
<dbReference type="AlphaFoldDB" id="A0A0N4X3H2"/>
<dbReference type="Proteomes" id="UP000268014">
    <property type="component" value="Unassembled WGS sequence"/>
</dbReference>
<evidence type="ECO:0000313" key="3">
    <source>
        <dbReference type="EMBL" id="VDO73886.1"/>
    </source>
</evidence>
<name>A0A0N4X3H2_HAEPC</name>
<dbReference type="InterPro" id="IPR011989">
    <property type="entry name" value="ARM-like"/>
</dbReference>
<reference evidence="5" key="1">
    <citation type="submission" date="2017-02" db="UniProtKB">
        <authorList>
            <consortium name="WormBaseParasite"/>
        </authorList>
    </citation>
    <scope>IDENTIFICATION</scope>
</reference>
<dbReference type="OrthoDB" id="46159at2759"/>
<evidence type="ECO:0000256" key="1">
    <source>
        <dbReference type="ARBA" id="ARBA00022737"/>
    </source>
</evidence>
<organism evidence="5">
    <name type="scientific">Haemonchus placei</name>
    <name type="common">Barber's pole worm</name>
    <dbReference type="NCBI Taxonomy" id="6290"/>
    <lineage>
        <taxon>Eukaryota</taxon>
        <taxon>Metazoa</taxon>
        <taxon>Ecdysozoa</taxon>
        <taxon>Nematoda</taxon>
        <taxon>Chromadorea</taxon>
        <taxon>Rhabditida</taxon>
        <taxon>Rhabditina</taxon>
        <taxon>Rhabditomorpha</taxon>
        <taxon>Strongyloidea</taxon>
        <taxon>Trichostrongylidae</taxon>
        <taxon>Haemonchus</taxon>
    </lineage>
</organism>
<proteinExistence type="predicted"/>
<dbReference type="InterPro" id="IPR000357">
    <property type="entry name" value="HEAT"/>
</dbReference>
<dbReference type="WBParaSite" id="HPLM_0001891401-mRNA-1">
    <property type="protein sequence ID" value="HPLM_0001891401-mRNA-1"/>
    <property type="gene ID" value="HPLM_0001891401"/>
</dbReference>
<dbReference type="EMBL" id="UZAF01020911">
    <property type="protein sequence ID" value="VDO73886.1"/>
    <property type="molecule type" value="Genomic_DNA"/>
</dbReference>
<sequence>MEGYLTVGDMYNVREALVQSVLERMAPGFQHKQYLVRIGTMDVFVRLLDESREELEVQTNRLIPTLCKLMSDPNVDVREAATNTLAHVMLVFGEEISNSIQNRRLIPESKFLVMRAKVIRMTFENPERHVVRQVLNVSI</sequence>
<accession>A0A0N4X3H2</accession>
<reference evidence="3 4" key="2">
    <citation type="submission" date="2018-11" db="EMBL/GenBank/DDBJ databases">
        <authorList>
            <consortium name="Pathogen Informatics"/>
        </authorList>
    </citation>
    <scope>NUCLEOTIDE SEQUENCE [LARGE SCALE GENOMIC DNA]</scope>
    <source>
        <strain evidence="3 4">MHpl1</strain>
    </source>
</reference>